<proteinExistence type="predicted"/>
<feature type="compositionally biased region" description="Pro residues" evidence="1">
    <location>
        <begin position="44"/>
        <end position="54"/>
    </location>
</feature>
<dbReference type="AlphaFoldDB" id="A0AAN8PBW1"/>
<evidence type="ECO:0000313" key="3">
    <source>
        <dbReference type="Proteomes" id="UP001372834"/>
    </source>
</evidence>
<accession>A0AAN8PBW1</accession>
<comment type="caution">
    <text evidence="2">The sequence shown here is derived from an EMBL/GenBank/DDBJ whole genome shotgun (WGS) entry which is preliminary data.</text>
</comment>
<organism evidence="2 3">
    <name type="scientific">Polyplax serrata</name>
    <name type="common">Common mouse louse</name>
    <dbReference type="NCBI Taxonomy" id="468196"/>
    <lineage>
        <taxon>Eukaryota</taxon>
        <taxon>Metazoa</taxon>
        <taxon>Ecdysozoa</taxon>
        <taxon>Arthropoda</taxon>
        <taxon>Hexapoda</taxon>
        <taxon>Insecta</taxon>
        <taxon>Pterygota</taxon>
        <taxon>Neoptera</taxon>
        <taxon>Paraneoptera</taxon>
        <taxon>Psocodea</taxon>
        <taxon>Troctomorpha</taxon>
        <taxon>Phthiraptera</taxon>
        <taxon>Anoplura</taxon>
        <taxon>Polyplacidae</taxon>
        <taxon>Polyplax</taxon>
    </lineage>
</organism>
<feature type="region of interest" description="Disordered" evidence="1">
    <location>
        <begin position="30"/>
        <end position="69"/>
    </location>
</feature>
<name>A0AAN8PBW1_POLSC</name>
<evidence type="ECO:0000313" key="2">
    <source>
        <dbReference type="EMBL" id="KAK6638666.1"/>
    </source>
</evidence>
<protein>
    <submittedName>
        <fullName evidence="2">Uncharacterized protein</fullName>
    </submittedName>
</protein>
<sequence length="120" mass="13855">MRFNHNKMHKQFILHCKNTGQLSSLKTSTVTTIPVGHQHHHKPPQPSPSPPPLNTYPHANGKQDRQNPFFSDCEKKCTCHRRLAVSNSNRQEKSANDRGSARLRWYQVCDFLLTDSKNHE</sequence>
<dbReference type="Proteomes" id="UP001372834">
    <property type="component" value="Unassembled WGS sequence"/>
</dbReference>
<reference evidence="2 3" key="1">
    <citation type="submission" date="2023-10" db="EMBL/GenBank/DDBJ databases">
        <title>Genomes of two closely related lineages of the louse Polyplax serrata with different host specificities.</title>
        <authorList>
            <person name="Martinu J."/>
            <person name="Tarabai H."/>
            <person name="Stefka J."/>
            <person name="Hypsa V."/>
        </authorList>
    </citation>
    <scope>NUCLEOTIDE SEQUENCE [LARGE SCALE GENOMIC DNA]</scope>
    <source>
        <strain evidence="2">HR10_N</strain>
    </source>
</reference>
<evidence type="ECO:0000256" key="1">
    <source>
        <dbReference type="SAM" id="MobiDB-lite"/>
    </source>
</evidence>
<dbReference type="EMBL" id="JAWJWE010000003">
    <property type="protein sequence ID" value="KAK6638666.1"/>
    <property type="molecule type" value="Genomic_DNA"/>
</dbReference>
<gene>
    <name evidence="2" type="ORF">RUM43_006933</name>
</gene>